<gene>
    <name evidence="2" type="ORF">GGI25_000357</name>
</gene>
<accession>A0A9W8GBV8</accession>
<reference evidence="2" key="1">
    <citation type="submission" date="2022-07" db="EMBL/GenBank/DDBJ databases">
        <title>Phylogenomic reconstructions and comparative analyses of Kickxellomycotina fungi.</title>
        <authorList>
            <person name="Reynolds N.K."/>
            <person name="Stajich J.E."/>
            <person name="Barry K."/>
            <person name="Grigoriev I.V."/>
            <person name="Crous P."/>
            <person name="Smith M.E."/>
        </authorList>
    </citation>
    <scope>NUCLEOTIDE SEQUENCE</scope>
    <source>
        <strain evidence="2">NRRL 3115</strain>
    </source>
</reference>
<dbReference type="EMBL" id="JANBTW010000003">
    <property type="protein sequence ID" value="KAJ2680722.1"/>
    <property type="molecule type" value="Genomic_DNA"/>
</dbReference>
<dbReference type="OrthoDB" id="5558473at2759"/>
<dbReference type="AlphaFoldDB" id="A0A9W8GBV8"/>
<sequence>MDLGYEDPITRYDSSDSEDEASYPVPAPAPLNFVVRLSPLFGKHADTLVIRLLPLPADPNAGASGKIEGGLAPSFTQVGVIYAPAAQPKNRLPLGGTSLQTNNALARILQASDGVVHVAASASTSPELQHGWAHAVVAKLNPKRIVLVDALEADMLQRPSANAALANTYRSPAVLASVIVVGLAAAVLNYADTYCIPSRHVRLNQRLSLLAIPLLGAKEIDDLFSRKDDRRNVQQDSLAILADTAGRRETSASLYV</sequence>
<proteinExistence type="predicted"/>
<dbReference type="Proteomes" id="UP001151518">
    <property type="component" value="Unassembled WGS sequence"/>
</dbReference>
<evidence type="ECO:0000256" key="1">
    <source>
        <dbReference type="SAM" id="MobiDB-lite"/>
    </source>
</evidence>
<protein>
    <submittedName>
        <fullName evidence="2">Uncharacterized protein</fullName>
    </submittedName>
</protein>
<name>A0A9W8GBV8_9FUNG</name>
<organism evidence="2 3">
    <name type="scientific">Coemansia spiralis</name>
    <dbReference type="NCBI Taxonomy" id="417178"/>
    <lineage>
        <taxon>Eukaryota</taxon>
        <taxon>Fungi</taxon>
        <taxon>Fungi incertae sedis</taxon>
        <taxon>Zoopagomycota</taxon>
        <taxon>Kickxellomycotina</taxon>
        <taxon>Kickxellomycetes</taxon>
        <taxon>Kickxellales</taxon>
        <taxon>Kickxellaceae</taxon>
        <taxon>Coemansia</taxon>
    </lineage>
</organism>
<evidence type="ECO:0000313" key="3">
    <source>
        <dbReference type="Proteomes" id="UP001151518"/>
    </source>
</evidence>
<comment type="caution">
    <text evidence="2">The sequence shown here is derived from an EMBL/GenBank/DDBJ whole genome shotgun (WGS) entry which is preliminary data.</text>
</comment>
<feature type="region of interest" description="Disordered" evidence="1">
    <location>
        <begin position="1"/>
        <end position="23"/>
    </location>
</feature>
<evidence type="ECO:0000313" key="2">
    <source>
        <dbReference type="EMBL" id="KAJ2680722.1"/>
    </source>
</evidence>